<sequence length="253" mass="28947">MHESTIIPVSVQNSQSNSLITILEFDITLLIILSIDILLISLIVFEVNLLSGYIERILGTTALPTYKISFILCLIELYVYCKLSNDYYCARAKTKKAADDTDSLNIPQYVGYVVSPKVYSFSRKVANILDELLFIFTPFIYSESFGANQLFPIQFSGKYMFNLFIHYSSQNDKLKQSLSAVNFRAGIVFVFGWTVVQLAGSYKQRTYSRLLSSNPVHRNVLLYLMLVVVLVQIMFNMDQLISKHTFYSCFPTF</sequence>
<keyword evidence="1" id="KW-0472">Membrane</keyword>
<proteinExistence type="predicted"/>
<reference evidence="3 4" key="2">
    <citation type="submission" date="2024-07" db="EMBL/GenBank/DDBJ databases">
        <authorList>
            <person name="Akdeniz Z."/>
        </authorList>
    </citation>
    <scope>NUCLEOTIDE SEQUENCE [LARGE SCALE GENOMIC DNA]</scope>
</reference>
<evidence type="ECO:0000256" key="1">
    <source>
        <dbReference type="SAM" id="Phobius"/>
    </source>
</evidence>
<comment type="caution">
    <text evidence="2">The sequence shown here is derived from an EMBL/GenBank/DDBJ whole genome shotgun (WGS) entry which is preliminary data.</text>
</comment>
<evidence type="ECO:0000313" key="3">
    <source>
        <dbReference type="EMBL" id="CAL5984947.1"/>
    </source>
</evidence>
<keyword evidence="4" id="KW-1185">Reference proteome</keyword>
<keyword evidence="1" id="KW-0812">Transmembrane</keyword>
<dbReference type="Proteomes" id="UP001642409">
    <property type="component" value="Unassembled WGS sequence"/>
</dbReference>
<dbReference type="EMBL" id="CAXDID020000017">
    <property type="protein sequence ID" value="CAL5984947.1"/>
    <property type="molecule type" value="Genomic_DNA"/>
</dbReference>
<evidence type="ECO:0000313" key="2">
    <source>
        <dbReference type="EMBL" id="CAI9978996.1"/>
    </source>
</evidence>
<feature type="transmembrane region" description="Helical" evidence="1">
    <location>
        <begin position="57"/>
        <end position="81"/>
    </location>
</feature>
<feature type="transmembrane region" description="Helical" evidence="1">
    <location>
        <begin position="21"/>
        <end position="45"/>
    </location>
</feature>
<evidence type="ECO:0000313" key="4">
    <source>
        <dbReference type="Proteomes" id="UP001642409"/>
    </source>
</evidence>
<protein>
    <submittedName>
        <fullName evidence="3">Hypothetical_protein</fullName>
    </submittedName>
</protein>
<feature type="transmembrane region" description="Helical" evidence="1">
    <location>
        <begin position="220"/>
        <end position="237"/>
    </location>
</feature>
<feature type="transmembrane region" description="Helical" evidence="1">
    <location>
        <begin position="181"/>
        <end position="200"/>
    </location>
</feature>
<gene>
    <name evidence="2" type="ORF">HINF_LOCUS66641</name>
    <name evidence="3" type="ORF">HINF_LOCUS8408</name>
</gene>
<accession>A0AA86RQT1</accession>
<dbReference type="AlphaFoldDB" id="A0AA86RQT1"/>
<organism evidence="2">
    <name type="scientific">Hexamita inflata</name>
    <dbReference type="NCBI Taxonomy" id="28002"/>
    <lineage>
        <taxon>Eukaryota</taxon>
        <taxon>Metamonada</taxon>
        <taxon>Diplomonadida</taxon>
        <taxon>Hexamitidae</taxon>
        <taxon>Hexamitinae</taxon>
        <taxon>Hexamita</taxon>
    </lineage>
</organism>
<dbReference type="EMBL" id="CATOUU010001186">
    <property type="protein sequence ID" value="CAI9978996.1"/>
    <property type="molecule type" value="Genomic_DNA"/>
</dbReference>
<reference evidence="2" key="1">
    <citation type="submission" date="2023-06" db="EMBL/GenBank/DDBJ databases">
        <authorList>
            <person name="Kurt Z."/>
        </authorList>
    </citation>
    <scope>NUCLEOTIDE SEQUENCE</scope>
</reference>
<name>A0AA86RQT1_9EUKA</name>
<keyword evidence="1" id="KW-1133">Transmembrane helix</keyword>